<evidence type="ECO:0000313" key="2">
    <source>
        <dbReference type="Proteomes" id="UP000683511"/>
    </source>
</evidence>
<dbReference type="EMBL" id="CP021056">
    <property type="protein sequence ID" value="QXE22196.1"/>
    <property type="molecule type" value="Genomic_DNA"/>
</dbReference>
<dbReference type="AlphaFoldDB" id="A0A975T6A7"/>
<organism evidence="1 2">
    <name type="scientific">Richelia sinica FACHB-800</name>
    <dbReference type="NCBI Taxonomy" id="1357546"/>
    <lineage>
        <taxon>Bacteria</taxon>
        <taxon>Bacillati</taxon>
        <taxon>Cyanobacteriota</taxon>
        <taxon>Cyanophyceae</taxon>
        <taxon>Nostocales</taxon>
        <taxon>Nostocaceae</taxon>
        <taxon>Richelia</taxon>
    </lineage>
</organism>
<protein>
    <submittedName>
        <fullName evidence="1">Uncharacterized protein</fullName>
    </submittedName>
</protein>
<dbReference type="Proteomes" id="UP000683511">
    <property type="component" value="Chromosome"/>
</dbReference>
<keyword evidence="2" id="KW-1185">Reference proteome</keyword>
<dbReference type="KEGG" id="rsin:B6N60_00877"/>
<sequence>MKIPFHHLLSFDIQDLGFYSHSLTNPAYLNAETRNPEINE</sequence>
<accession>A0A975T6A7</accession>
<reference evidence="1" key="1">
    <citation type="submission" date="2017-04" db="EMBL/GenBank/DDBJ databases">
        <title>Genome deletions in a multicellular cyanobacterial endosymbiont for morphological adaptation in marine diatoms.</title>
        <authorList>
            <person name="Wang Y."/>
            <person name="Gao H."/>
            <person name="Li R."/>
            <person name="Xu X."/>
        </authorList>
    </citation>
    <scope>NUCLEOTIDE SEQUENCE</scope>
    <source>
        <strain evidence="1">FACHB 800</strain>
    </source>
</reference>
<name>A0A975T6A7_9NOST</name>
<evidence type="ECO:0000313" key="1">
    <source>
        <dbReference type="EMBL" id="QXE22196.1"/>
    </source>
</evidence>
<proteinExistence type="predicted"/>
<gene>
    <name evidence="1" type="ORF">B6N60_00877</name>
</gene>